<dbReference type="EMBL" id="CP104003">
    <property type="protein sequence ID" value="UWM56137.1"/>
    <property type="molecule type" value="Genomic_DNA"/>
</dbReference>
<evidence type="ECO:0000313" key="1">
    <source>
        <dbReference type="EMBL" id="UWM56137.1"/>
    </source>
</evidence>
<dbReference type="PROSITE" id="PS51257">
    <property type="entry name" value="PROKAR_LIPOPROTEIN"/>
    <property type="match status" value="1"/>
</dbReference>
<sequence length="311" mass="33638">MSDHTRRALLGAAATGVSAGLTGCLGGIGPGFGGSCTSRYYLELRQLEDAGLREAALADAPPEREARWEELLETAAVEGEATLATIYGSPVRDGQLVAAGDAYHETGVTVTETASVEAHVLELEYEKGVDAPAGATVVDYEALPAVDRAAFDAMTRDSKDDRFVAAQSVSIGGFEYVYPDDAESDSRFVADSPVWVRYEGEVMEVRVTGTQRTERETFRVTLERVADTPEAFADYLRAEHVADLSGLSEAEREVVRQATESEYDECEPLSGGFQGVVDEFRALPERFRPDGNLLVEFEGETYEADLVNAVV</sequence>
<dbReference type="Proteomes" id="UP001057580">
    <property type="component" value="Chromosome"/>
</dbReference>
<dbReference type="AlphaFoldDB" id="A0A9E7R5V6"/>
<dbReference type="KEGG" id="ssai:N0B31_07550"/>
<organism evidence="1 2">
    <name type="scientific">Salinirubellus salinus</name>
    <dbReference type="NCBI Taxonomy" id="1364945"/>
    <lineage>
        <taxon>Archaea</taxon>
        <taxon>Methanobacteriati</taxon>
        <taxon>Methanobacteriota</taxon>
        <taxon>Stenosarchaea group</taxon>
        <taxon>Halobacteria</taxon>
        <taxon>Halobacteriales</taxon>
        <taxon>Natronomonadaceae</taxon>
        <taxon>Salinirubellus</taxon>
    </lineage>
</organism>
<dbReference type="GeneID" id="74942266"/>
<accession>A0A9E7R5V6</accession>
<keyword evidence="2" id="KW-1185">Reference proteome</keyword>
<protein>
    <submittedName>
        <fullName evidence="1">Uncharacterized protein</fullName>
    </submittedName>
</protein>
<evidence type="ECO:0000313" key="2">
    <source>
        <dbReference type="Proteomes" id="UP001057580"/>
    </source>
</evidence>
<gene>
    <name evidence="1" type="ORF">N0B31_07550</name>
</gene>
<proteinExistence type="predicted"/>
<name>A0A9E7R5V6_9EURY</name>
<reference evidence="1" key="1">
    <citation type="submission" date="2022-09" db="EMBL/GenBank/DDBJ databases">
        <title>Diverse halophilic archaea isolated from saline environments.</title>
        <authorList>
            <person name="Cui H.-L."/>
        </authorList>
    </citation>
    <scope>NUCLEOTIDE SEQUENCE</scope>
    <source>
        <strain evidence="1">ZS-35-S2</strain>
    </source>
</reference>
<dbReference type="RefSeq" id="WP_260595257.1">
    <property type="nucleotide sequence ID" value="NZ_CP104003.1"/>
</dbReference>